<dbReference type="PANTHER" id="PTHR44757:SF2">
    <property type="entry name" value="BIOFILM ARCHITECTURE MAINTENANCE PROTEIN MBAA"/>
    <property type="match status" value="1"/>
</dbReference>
<protein>
    <recommendedName>
        <fullName evidence="6">PAS domain S-box-containing protein/diguanylate cyclase (GGDEF)-like protein</fullName>
    </recommendedName>
</protein>
<dbReference type="InterPro" id="IPR029787">
    <property type="entry name" value="Nucleotide_cyclase"/>
</dbReference>
<feature type="domain" description="GGDEF" evidence="3">
    <location>
        <begin position="607"/>
        <end position="739"/>
    </location>
</feature>
<dbReference type="InterPro" id="IPR035965">
    <property type="entry name" value="PAS-like_dom_sf"/>
</dbReference>
<reference evidence="4 5" key="1">
    <citation type="submission" date="2021-01" db="EMBL/GenBank/DDBJ databases">
        <title>Whole genome shotgun sequence of Catellatospora citrea NBRC 14495.</title>
        <authorList>
            <person name="Komaki H."/>
            <person name="Tamura T."/>
        </authorList>
    </citation>
    <scope>NUCLEOTIDE SEQUENCE [LARGE SCALE GENOMIC DNA]</scope>
    <source>
        <strain evidence="4 5">NBRC 14495</strain>
    </source>
</reference>
<keyword evidence="5" id="KW-1185">Reference proteome</keyword>
<dbReference type="Gene3D" id="3.30.450.20">
    <property type="entry name" value="PAS domain"/>
    <property type="match status" value="1"/>
</dbReference>
<feature type="transmembrane region" description="Helical" evidence="1">
    <location>
        <begin position="282"/>
        <end position="303"/>
    </location>
</feature>
<sequence length="1000" mass="107740">MPLVVYTLVWLAGSVAVFWVPDRVADVIWTSIGLISVAAIVVGVRRNRPARTWPWLLIATGVFLSIAGEAVYDLLTYAGEVDGPYPSVADVFYLGMYPPLIVGMLGLSRSMARTRVPLLPVDAMVILGGLGLLSWVFLISPHLFDPGLSLLQRVLIVAYPVGDLLVLAIVARLVIVHGFSPAVVLLCVGAVGLLVADTAYGTEQLHGHGQAGWPARVAWLLCYGGWAAAALHPSMAELTRPARVVSAEVCIGRQVSLLAACLLPQALLVFEAARGRVPHASAIGVAAGITALLFAIRLFGLLADHRRHTDRAEIVRAASARLASARDVPAVRAALQDAVERLAAGNTPHAVQVIINDGGHHDVFTPRDTPDVSIVASAPPADLGPPTGPATSVLVCPLRLDERGPADADLGMLILRSSGRQLDVLQASMQTLASAAAQALERLTLTAEITRRDSELYFRALVQNAADVILIVEPASWRVRYASPSAARLFGPVMTLGRPLLDLVAPECRDTARDQLASAKVDTPQPSDWVMAGDGARVQVEAVCQDLGEEPAVAGIVVTLRDVTEQRRLQRRLTYLAYHDSLTGLANRVAFRARLQEVTEQARGSGLLAGVLFVDLDDFKIVNDTLGHETGDRLLREVAKRLLAVLGPHDTPARLGGDEFAVLVPTAPDVSSIETAAQHLVAALDRPFTLDGRPLSGRASVGVSCTADAPNAVDLLRQADLALYAAKAEGKGRWCRYDASLGADAVQRMRLRSELERAAADGQLFLEFQPIVRLADAVTVGFEALVRWNHPTRGRLGPAEFIDIAEESDTILAIGTWVLREAVDTAATWQTNARTAPYVSVNVSVRQFHAEGFADAVQQTLAAAALPADRLMLEITESLLLADDEQVWHDLGELRRTGVRMAIDDFGTGYSALNYLRHMPLDVLKLDRVFTSTIATSRQQADFVAGIIKLAETMHLEVVAEGIEQPRERDLLRAAGCRYGQGYLYSKPLSAEDARRWQNP</sequence>
<proteinExistence type="predicted"/>
<dbReference type="SUPFAM" id="SSF55073">
    <property type="entry name" value="Nucleotide cyclase"/>
    <property type="match status" value="1"/>
</dbReference>
<feature type="transmembrane region" description="Helical" evidence="1">
    <location>
        <begin position="91"/>
        <end position="107"/>
    </location>
</feature>
<dbReference type="InterPro" id="IPR001633">
    <property type="entry name" value="EAL_dom"/>
</dbReference>
<dbReference type="PANTHER" id="PTHR44757">
    <property type="entry name" value="DIGUANYLATE CYCLASE DGCP"/>
    <property type="match status" value="1"/>
</dbReference>
<dbReference type="SMART" id="SM00091">
    <property type="entry name" value="PAS"/>
    <property type="match status" value="1"/>
</dbReference>
<dbReference type="NCBIfam" id="TIGR00229">
    <property type="entry name" value="sensory_box"/>
    <property type="match status" value="1"/>
</dbReference>
<name>A0A8J3NYE4_9ACTN</name>
<dbReference type="InterPro" id="IPR000014">
    <property type="entry name" value="PAS"/>
</dbReference>
<dbReference type="SMART" id="SM00267">
    <property type="entry name" value="GGDEF"/>
    <property type="match status" value="1"/>
</dbReference>
<dbReference type="Pfam" id="PF00563">
    <property type="entry name" value="EAL"/>
    <property type="match status" value="1"/>
</dbReference>
<keyword evidence="1" id="KW-0472">Membrane</keyword>
<feature type="transmembrane region" description="Helical" evidence="1">
    <location>
        <begin position="119"/>
        <end position="138"/>
    </location>
</feature>
<evidence type="ECO:0000259" key="3">
    <source>
        <dbReference type="PROSITE" id="PS50887"/>
    </source>
</evidence>
<comment type="caution">
    <text evidence="4">The sequence shown here is derived from an EMBL/GenBank/DDBJ whole genome shotgun (WGS) entry which is preliminary data.</text>
</comment>
<dbReference type="PROSITE" id="PS50883">
    <property type="entry name" value="EAL"/>
    <property type="match status" value="1"/>
</dbReference>
<evidence type="ECO:0008006" key="6">
    <source>
        <dbReference type="Google" id="ProtNLM"/>
    </source>
</evidence>
<accession>A0A8J3NYE4</accession>
<dbReference type="InterPro" id="IPR052155">
    <property type="entry name" value="Biofilm_reg_signaling"/>
</dbReference>
<gene>
    <name evidence="4" type="ORF">Cci01nite_20670</name>
</gene>
<feature type="transmembrane region" description="Helical" evidence="1">
    <location>
        <begin position="213"/>
        <end position="231"/>
    </location>
</feature>
<dbReference type="CDD" id="cd00130">
    <property type="entry name" value="PAS"/>
    <property type="match status" value="1"/>
</dbReference>
<dbReference type="CDD" id="cd01948">
    <property type="entry name" value="EAL"/>
    <property type="match status" value="1"/>
</dbReference>
<dbReference type="AlphaFoldDB" id="A0A8J3NYE4"/>
<evidence type="ECO:0000259" key="2">
    <source>
        <dbReference type="PROSITE" id="PS50883"/>
    </source>
</evidence>
<organism evidence="4 5">
    <name type="scientific">Catellatospora citrea</name>
    <dbReference type="NCBI Taxonomy" id="53366"/>
    <lineage>
        <taxon>Bacteria</taxon>
        <taxon>Bacillati</taxon>
        <taxon>Actinomycetota</taxon>
        <taxon>Actinomycetes</taxon>
        <taxon>Micromonosporales</taxon>
        <taxon>Micromonosporaceae</taxon>
        <taxon>Catellatospora</taxon>
    </lineage>
</organism>
<dbReference type="Pfam" id="PF00990">
    <property type="entry name" value="GGDEF"/>
    <property type="match status" value="1"/>
</dbReference>
<dbReference type="EMBL" id="BONH01000007">
    <property type="protein sequence ID" value="GIF96973.1"/>
    <property type="molecule type" value="Genomic_DNA"/>
</dbReference>
<evidence type="ECO:0000256" key="1">
    <source>
        <dbReference type="SAM" id="Phobius"/>
    </source>
</evidence>
<feature type="transmembrane region" description="Helical" evidence="1">
    <location>
        <begin position="150"/>
        <end position="175"/>
    </location>
</feature>
<dbReference type="InterPro" id="IPR000160">
    <property type="entry name" value="GGDEF_dom"/>
</dbReference>
<dbReference type="SUPFAM" id="SSF55785">
    <property type="entry name" value="PYP-like sensor domain (PAS domain)"/>
    <property type="match status" value="1"/>
</dbReference>
<keyword evidence="1" id="KW-0812">Transmembrane</keyword>
<dbReference type="Gene3D" id="3.20.20.450">
    <property type="entry name" value="EAL domain"/>
    <property type="match status" value="1"/>
</dbReference>
<dbReference type="Gene3D" id="3.30.70.270">
    <property type="match status" value="1"/>
</dbReference>
<feature type="transmembrane region" description="Helical" evidence="1">
    <location>
        <begin position="182"/>
        <end position="201"/>
    </location>
</feature>
<dbReference type="SMART" id="SM00052">
    <property type="entry name" value="EAL"/>
    <property type="match status" value="1"/>
</dbReference>
<dbReference type="PROSITE" id="PS50887">
    <property type="entry name" value="GGDEF"/>
    <property type="match status" value="1"/>
</dbReference>
<feature type="transmembrane region" description="Helical" evidence="1">
    <location>
        <begin position="56"/>
        <end position="79"/>
    </location>
</feature>
<dbReference type="InterPro" id="IPR043128">
    <property type="entry name" value="Rev_trsase/Diguanyl_cyclase"/>
</dbReference>
<keyword evidence="1" id="KW-1133">Transmembrane helix</keyword>
<dbReference type="Pfam" id="PF13188">
    <property type="entry name" value="PAS_8"/>
    <property type="match status" value="1"/>
</dbReference>
<evidence type="ECO:0000313" key="5">
    <source>
        <dbReference type="Proteomes" id="UP000659904"/>
    </source>
</evidence>
<feature type="domain" description="EAL" evidence="2">
    <location>
        <begin position="748"/>
        <end position="1000"/>
    </location>
</feature>
<dbReference type="SUPFAM" id="SSF141868">
    <property type="entry name" value="EAL domain-like"/>
    <property type="match status" value="1"/>
</dbReference>
<dbReference type="NCBIfam" id="TIGR00254">
    <property type="entry name" value="GGDEF"/>
    <property type="match status" value="1"/>
</dbReference>
<dbReference type="Proteomes" id="UP000659904">
    <property type="component" value="Unassembled WGS sequence"/>
</dbReference>
<dbReference type="CDD" id="cd01949">
    <property type="entry name" value="GGDEF"/>
    <property type="match status" value="1"/>
</dbReference>
<evidence type="ECO:0000313" key="4">
    <source>
        <dbReference type="EMBL" id="GIF96973.1"/>
    </source>
</evidence>
<dbReference type="InterPro" id="IPR035919">
    <property type="entry name" value="EAL_sf"/>
</dbReference>
<feature type="transmembrane region" description="Helical" evidence="1">
    <location>
        <begin position="26"/>
        <end position="44"/>
    </location>
</feature>